<reference evidence="1" key="2">
    <citation type="submission" date="2023-06" db="EMBL/GenBank/DDBJ databases">
        <authorList>
            <person name="Ma L."/>
            <person name="Liu K.-W."/>
            <person name="Li Z."/>
            <person name="Hsiao Y.-Y."/>
            <person name="Qi Y."/>
            <person name="Fu T."/>
            <person name="Tang G."/>
            <person name="Zhang D."/>
            <person name="Sun W.-H."/>
            <person name="Liu D.-K."/>
            <person name="Li Y."/>
            <person name="Chen G.-Z."/>
            <person name="Liu X.-D."/>
            <person name="Liao X.-Y."/>
            <person name="Jiang Y.-T."/>
            <person name="Yu X."/>
            <person name="Hao Y."/>
            <person name="Huang J."/>
            <person name="Zhao X.-W."/>
            <person name="Ke S."/>
            <person name="Chen Y.-Y."/>
            <person name="Wu W.-L."/>
            <person name="Hsu J.-L."/>
            <person name="Lin Y.-F."/>
            <person name="Huang M.-D."/>
            <person name="Li C.-Y."/>
            <person name="Huang L."/>
            <person name="Wang Z.-W."/>
            <person name="Zhao X."/>
            <person name="Zhong W.-Y."/>
            <person name="Peng D.-H."/>
            <person name="Ahmad S."/>
            <person name="Lan S."/>
            <person name="Zhang J.-S."/>
            <person name="Tsai W.-C."/>
            <person name="Van De Peer Y."/>
            <person name="Liu Z.-J."/>
        </authorList>
    </citation>
    <scope>NUCLEOTIDE SEQUENCE</scope>
    <source>
        <strain evidence="1">CP</strain>
        <tissue evidence="1">Leaves</tissue>
    </source>
</reference>
<sequence length="102" mass="11064">MWRTQSSAGPSSHVRCKGVRVPPIGDIFESGGAITGGCRDKIMKGKETVSSCGGCYHDERWIRVGETPIHVDVWERWGTNGKYEAGVKEQILDGTVTTTGPT</sequence>
<proteinExistence type="predicted"/>
<comment type="caution">
    <text evidence="1">The sequence shown here is derived from an EMBL/GenBank/DDBJ whole genome shotgun (WGS) entry which is preliminary data.</text>
</comment>
<dbReference type="Proteomes" id="UP001180020">
    <property type="component" value="Unassembled WGS sequence"/>
</dbReference>
<dbReference type="AlphaFoldDB" id="A0AAV9CJT7"/>
<keyword evidence="2" id="KW-1185">Reference proteome</keyword>
<evidence type="ECO:0000313" key="1">
    <source>
        <dbReference type="EMBL" id="KAK1288488.1"/>
    </source>
</evidence>
<gene>
    <name evidence="1" type="ORF">QJS10_CPB19g01719</name>
</gene>
<protein>
    <submittedName>
        <fullName evidence="1">Uncharacterized protein</fullName>
    </submittedName>
</protein>
<dbReference type="EMBL" id="JAUJYO010000019">
    <property type="protein sequence ID" value="KAK1288488.1"/>
    <property type="molecule type" value="Genomic_DNA"/>
</dbReference>
<accession>A0AAV9CJT7</accession>
<reference evidence="1" key="1">
    <citation type="journal article" date="2023" name="Nat. Commun.">
        <title>Diploid and tetraploid genomes of Acorus and the evolution of monocots.</title>
        <authorList>
            <person name="Ma L."/>
            <person name="Liu K.W."/>
            <person name="Li Z."/>
            <person name="Hsiao Y.Y."/>
            <person name="Qi Y."/>
            <person name="Fu T."/>
            <person name="Tang G.D."/>
            <person name="Zhang D."/>
            <person name="Sun W.H."/>
            <person name="Liu D.K."/>
            <person name="Li Y."/>
            <person name="Chen G.Z."/>
            <person name="Liu X.D."/>
            <person name="Liao X.Y."/>
            <person name="Jiang Y.T."/>
            <person name="Yu X."/>
            <person name="Hao Y."/>
            <person name="Huang J."/>
            <person name="Zhao X.W."/>
            <person name="Ke S."/>
            <person name="Chen Y.Y."/>
            <person name="Wu W.L."/>
            <person name="Hsu J.L."/>
            <person name="Lin Y.F."/>
            <person name="Huang M.D."/>
            <person name="Li C.Y."/>
            <person name="Huang L."/>
            <person name="Wang Z.W."/>
            <person name="Zhao X."/>
            <person name="Zhong W.Y."/>
            <person name="Peng D.H."/>
            <person name="Ahmad S."/>
            <person name="Lan S."/>
            <person name="Zhang J.S."/>
            <person name="Tsai W.C."/>
            <person name="Van de Peer Y."/>
            <person name="Liu Z.J."/>
        </authorList>
    </citation>
    <scope>NUCLEOTIDE SEQUENCE</scope>
    <source>
        <strain evidence="1">CP</strain>
    </source>
</reference>
<organism evidence="1 2">
    <name type="scientific">Acorus calamus</name>
    <name type="common">Sweet flag</name>
    <dbReference type="NCBI Taxonomy" id="4465"/>
    <lineage>
        <taxon>Eukaryota</taxon>
        <taxon>Viridiplantae</taxon>
        <taxon>Streptophyta</taxon>
        <taxon>Embryophyta</taxon>
        <taxon>Tracheophyta</taxon>
        <taxon>Spermatophyta</taxon>
        <taxon>Magnoliopsida</taxon>
        <taxon>Liliopsida</taxon>
        <taxon>Acoraceae</taxon>
        <taxon>Acorus</taxon>
    </lineage>
</organism>
<evidence type="ECO:0000313" key="2">
    <source>
        <dbReference type="Proteomes" id="UP001180020"/>
    </source>
</evidence>
<name>A0AAV9CJT7_ACOCL</name>